<dbReference type="AlphaFoldDB" id="A0A2V1MZL1"/>
<dbReference type="RefSeq" id="WP_109250399.1">
    <property type="nucleotide sequence ID" value="NZ_QCXQ01000002.1"/>
</dbReference>
<protein>
    <recommendedName>
        <fullName evidence="2">Antitoxin</fullName>
    </recommendedName>
</protein>
<dbReference type="PANTHER" id="PTHR33713:SF6">
    <property type="entry name" value="ANTITOXIN YEFM"/>
    <property type="match status" value="1"/>
</dbReference>
<dbReference type="InterPro" id="IPR036165">
    <property type="entry name" value="YefM-like_sf"/>
</dbReference>
<evidence type="ECO:0000313" key="4">
    <source>
        <dbReference type="Proteomes" id="UP000245080"/>
    </source>
</evidence>
<dbReference type="InterPro" id="IPR051405">
    <property type="entry name" value="phD/YefM_antitoxin"/>
</dbReference>
<evidence type="ECO:0000313" key="3">
    <source>
        <dbReference type="EMBL" id="PWG00451.1"/>
    </source>
</evidence>
<gene>
    <name evidence="3" type="ORF">DCM90_05870</name>
</gene>
<evidence type="ECO:0000256" key="2">
    <source>
        <dbReference type="RuleBase" id="RU362080"/>
    </source>
</evidence>
<comment type="function">
    <text evidence="2">Antitoxin component of a type II toxin-antitoxin (TA) system.</text>
</comment>
<dbReference type="Proteomes" id="UP000245080">
    <property type="component" value="Unassembled WGS sequence"/>
</dbReference>
<reference evidence="3 4" key="1">
    <citation type="journal article" date="2018" name="Int. J. Syst. Evol. Microbiol.">
        <title>Lactobacillus bambusae sp. nov., isolated from a traditional fermented Ma-bamboo shoots of Taiwan.</title>
        <authorList>
            <person name="Wang L.-T."/>
        </authorList>
    </citation>
    <scope>NUCLEOTIDE SEQUENCE [LARGE SCALE GENOMIC DNA]</scope>
    <source>
        <strain evidence="3 4">BS-W1</strain>
    </source>
</reference>
<dbReference type="EMBL" id="QCXQ01000002">
    <property type="protein sequence ID" value="PWG00451.1"/>
    <property type="molecule type" value="Genomic_DNA"/>
</dbReference>
<dbReference type="Pfam" id="PF02604">
    <property type="entry name" value="PhdYeFM_antitox"/>
    <property type="match status" value="1"/>
</dbReference>
<dbReference type="SUPFAM" id="SSF143120">
    <property type="entry name" value="YefM-like"/>
    <property type="match status" value="1"/>
</dbReference>
<comment type="similarity">
    <text evidence="1 2">Belongs to the phD/YefM antitoxin family.</text>
</comment>
<dbReference type="Gene3D" id="3.40.1620.10">
    <property type="entry name" value="YefM-like domain"/>
    <property type="match status" value="1"/>
</dbReference>
<organism evidence="3 4">
    <name type="scientific">Levilactobacillus bambusae</name>
    <dbReference type="NCBI Taxonomy" id="2024736"/>
    <lineage>
        <taxon>Bacteria</taxon>
        <taxon>Bacillati</taxon>
        <taxon>Bacillota</taxon>
        <taxon>Bacilli</taxon>
        <taxon>Lactobacillales</taxon>
        <taxon>Lactobacillaceae</taxon>
        <taxon>Levilactobacillus</taxon>
    </lineage>
</organism>
<evidence type="ECO:0000256" key="1">
    <source>
        <dbReference type="ARBA" id="ARBA00009981"/>
    </source>
</evidence>
<dbReference type="PANTHER" id="PTHR33713">
    <property type="entry name" value="ANTITOXIN YAFN-RELATED"/>
    <property type="match status" value="1"/>
</dbReference>
<comment type="caution">
    <text evidence="3">The sequence shown here is derived from an EMBL/GenBank/DDBJ whole genome shotgun (WGS) entry which is preliminary data.</text>
</comment>
<accession>A0A2V1MZL1</accession>
<keyword evidence="4" id="KW-1185">Reference proteome</keyword>
<sequence>MDAVAYSNFRQKLKSYMRQVNDNSDALIVTSKEPDEEIVVMSKRDYDAMQETMRILSNDYLMEKIRLGDRELEQGQFKAHDLIEDATND</sequence>
<name>A0A2V1MZL1_9LACO</name>
<dbReference type="InterPro" id="IPR006442">
    <property type="entry name" value="Antitoxin_Phd/YefM"/>
</dbReference>
<dbReference type="NCBIfam" id="TIGR01552">
    <property type="entry name" value="phd_fam"/>
    <property type="match status" value="1"/>
</dbReference>
<proteinExistence type="inferred from homology"/>
<dbReference type="OrthoDB" id="9802003at2"/>